<dbReference type="AlphaFoldDB" id="A0A9P7YH66"/>
<keyword evidence="2" id="KW-0285">Flavoprotein</keyword>
<dbReference type="Proteomes" id="UP000824998">
    <property type="component" value="Unassembled WGS sequence"/>
</dbReference>
<dbReference type="PANTHER" id="PTHR11552:SF219">
    <property type="entry name" value="GLUCOSE-METHANOL-CHOLINE OXIDOREDUCTASE N-TERMINAL DOMAIN-CONTAINING PROTEIN"/>
    <property type="match status" value="1"/>
</dbReference>
<accession>A0A9P7YH66</accession>
<dbReference type="Gene3D" id="3.30.560.10">
    <property type="entry name" value="Glucose Oxidase, domain 3"/>
    <property type="match status" value="1"/>
</dbReference>
<organism evidence="4 5">
    <name type="scientific">Amylocarpus encephaloides</name>
    <dbReference type="NCBI Taxonomy" id="45428"/>
    <lineage>
        <taxon>Eukaryota</taxon>
        <taxon>Fungi</taxon>
        <taxon>Dikarya</taxon>
        <taxon>Ascomycota</taxon>
        <taxon>Pezizomycotina</taxon>
        <taxon>Leotiomycetes</taxon>
        <taxon>Helotiales</taxon>
        <taxon>Helotiales incertae sedis</taxon>
        <taxon>Amylocarpus</taxon>
    </lineage>
</organism>
<dbReference type="InterPro" id="IPR000172">
    <property type="entry name" value="GMC_OxRdtase_N"/>
</dbReference>
<dbReference type="EMBL" id="MU251516">
    <property type="protein sequence ID" value="KAG9233102.1"/>
    <property type="molecule type" value="Genomic_DNA"/>
</dbReference>
<dbReference type="PIRSF" id="PIRSF000137">
    <property type="entry name" value="Alcohol_oxidase"/>
    <property type="match status" value="1"/>
</dbReference>
<comment type="similarity">
    <text evidence="1">Belongs to the GMC oxidoreductase family.</text>
</comment>
<dbReference type="GO" id="GO:0050660">
    <property type="term" value="F:flavin adenine dinucleotide binding"/>
    <property type="evidence" value="ECO:0007669"/>
    <property type="project" value="InterPro"/>
</dbReference>
<dbReference type="InterPro" id="IPR012132">
    <property type="entry name" value="GMC_OxRdtase"/>
</dbReference>
<evidence type="ECO:0000259" key="3">
    <source>
        <dbReference type="Pfam" id="PF00732"/>
    </source>
</evidence>
<dbReference type="PANTHER" id="PTHR11552">
    <property type="entry name" value="GLUCOSE-METHANOL-CHOLINE GMC OXIDOREDUCTASE"/>
    <property type="match status" value="1"/>
</dbReference>
<sequence length="443" mass="48533">MWWPFSRKYPERSPEDVDCREYDYVVVGGGTAGCVVASRLSEDPNISVLVIERGPANDLWFSRIPIVSSNILRSDGGATSWNCEPMAHCGGRKTLFFRAEVLGGGSRINSMVYTRGSPADYDSFVHAAVALGFPIISDANAPDAPLDGVCQLDSTVNASNQRVSTMDAFLSREIALKRKNNLDVCTNAILSKIVFSDPKESGQPRANKVSFKYTDSKKEDLFIAKVRREVIVCSGAIWSPQPLMLSGIGPKAHLEQLSIPVVKDLPGVGSELVYKSLATLSLSSASKVTLTYSLDRSFGRTSRLGGTHQRILDRIASSPVTKGAIEFFKYLLFRTGLLSMPVQALTLFLRSSSLNKEGNRLESRVSKDSTKLPPQALVPDLEIMPLATSACDDLEEHYRVFDKIRVFSSLATLLQPKSRGTVRLASSKPHDRPKIDFGILSNP</sequence>
<dbReference type="SUPFAM" id="SSF54373">
    <property type="entry name" value="FAD-linked reductases, C-terminal domain"/>
    <property type="match status" value="1"/>
</dbReference>
<dbReference type="PROSITE" id="PS51257">
    <property type="entry name" value="PROKAR_LIPOPROTEIN"/>
    <property type="match status" value="1"/>
</dbReference>
<proteinExistence type="inferred from homology"/>
<reference evidence="4" key="1">
    <citation type="journal article" date="2021" name="IMA Fungus">
        <title>Genomic characterization of three marine fungi, including Emericellopsis atlantica sp. nov. with signatures of a generalist lifestyle and marine biomass degradation.</title>
        <authorList>
            <person name="Hagestad O.C."/>
            <person name="Hou L."/>
            <person name="Andersen J.H."/>
            <person name="Hansen E.H."/>
            <person name="Altermark B."/>
            <person name="Li C."/>
            <person name="Kuhnert E."/>
            <person name="Cox R.J."/>
            <person name="Crous P.W."/>
            <person name="Spatafora J.W."/>
            <person name="Lail K."/>
            <person name="Amirebrahimi M."/>
            <person name="Lipzen A."/>
            <person name="Pangilinan J."/>
            <person name="Andreopoulos W."/>
            <person name="Hayes R.D."/>
            <person name="Ng V."/>
            <person name="Grigoriev I.V."/>
            <person name="Jackson S.A."/>
            <person name="Sutton T.D.S."/>
            <person name="Dobson A.D.W."/>
            <person name="Rama T."/>
        </authorList>
    </citation>
    <scope>NUCLEOTIDE SEQUENCE</scope>
    <source>
        <strain evidence="4">TRa018bII</strain>
    </source>
</reference>
<feature type="binding site" evidence="2">
    <location>
        <begin position="109"/>
        <end position="112"/>
    </location>
    <ligand>
        <name>FAD</name>
        <dbReference type="ChEBI" id="CHEBI:57692"/>
    </ligand>
</feature>
<comment type="caution">
    <text evidence="4">The sequence shown here is derived from an EMBL/GenBank/DDBJ whole genome shotgun (WGS) entry which is preliminary data.</text>
</comment>
<keyword evidence="2" id="KW-0274">FAD</keyword>
<evidence type="ECO:0000313" key="5">
    <source>
        <dbReference type="Proteomes" id="UP000824998"/>
    </source>
</evidence>
<dbReference type="OrthoDB" id="269227at2759"/>
<dbReference type="SUPFAM" id="SSF51905">
    <property type="entry name" value="FAD/NAD(P)-binding domain"/>
    <property type="match status" value="1"/>
</dbReference>
<evidence type="ECO:0000256" key="1">
    <source>
        <dbReference type="ARBA" id="ARBA00010790"/>
    </source>
</evidence>
<protein>
    <recommendedName>
        <fullName evidence="3">Glucose-methanol-choline oxidoreductase N-terminal domain-containing protein</fullName>
    </recommendedName>
</protein>
<dbReference type="Pfam" id="PF00732">
    <property type="entry name" value="GMC_oxred_N"/>
    <property type="match status" value="1"/>
</dbReference>
<keyword evidence="5" id="KW-1185">Reference proteome</keyword>
<evidence type="ECO:0000313" key="4">
    <source>
        <dbReference type="EMBL" id="KAG9233102.1"/>
    </source>
</evidence>
<comment type="cofactor">
    <cofactor evidence="2">
        <name>FAD</name>
        <dbReference type="ChEBI" id="CHEBI:57692"/>
    </cofactor>
</comment>
<dbReference type="Pfam" id="PF13450">
    <property type="entry name" value="NAD_binding_8"/>
    <property type="match status" value="1"/>
</dbReference>
<dbReference type="Gene3D" id="3.50.50.60">
    <property type="entry name" value="FAD/NAD(P)-binding domain"/>
    <property type="match status" value="1"/>
</dbReference>
<name>A0A9P7YH66_9HELO</name>
<gene>
    <name evidence="4" type="ORF">BJ875DRAFT_485473</name>
</gene>
<dbReference type="GO" id="GO:0016614">
    <property type="term" value="F:oxidoreductase activity, acting on CH-OH group of donors"/>
    <property type="evidence" value="ECO:0007669"/>
    <property type="project" value="InterPro"/>
</dbReference>
<feature type="binding site" evidence="2">
    <location>
        <position position="101"/>
    </location>
    <ligand>
        <name>FAD</name>
        <dbReference type="ChEBI" id="CHEBI:57692"/>
    </ligand>
</feature>
<feature type="domain" description="Glucose-methanol-choline oxidoreductase N-terminal" evidence="3">
    <location>
        <begin position="123"/>
        <end position="272"/>
    </location>
</feature>
<evidence type="ECO:0000256" key="2">
    <source>
        <dbReference type="PIRSR" id="PIRSR000137-2"/>
    </source>
</evidence>
<dbReference type="InterPro" id="IPR036188">
    <property type="entry name" value="FAD/NAD-bd_sf"/>
</dbReference>